<keyword evidence="1" id="KW-0472">Membrane</keyword>
<evidence type="ECO:0000313" key="3">
    <source>
        <dbReference type="EMBL" id="ALU30895.1"/>
    </source>
</evidence>
<evidence type="ECO:0000313" key="5">
    <source>
        <dbReference type="Proteomes" id="UP000065473"/>
    </source>
</evidence>
<protein>
    <submittedName>
        <fullName evidence="2">Uncharacterized protein</fullName>
    </submittedName>
</protein>
<gene>
    <name evidence="2" type="ORF">ATY89_09675</name>
    <name evidence="3" type="ORF">ATZ20_01235</name>
</gene>
<dbReference type="GeneID" id="14552180"/>
<feature type="transmembrane region" description="Helical" evidence="1">
    <location>
        <begin position="176"/>
        <end position="201"/>
    </location>
</feature>
<evidence type="ECO:0000256" key="1">
    <source>
        <dbReference type="SAM" id="Phobius"/>
    </source>
</evidence>
<organism evidence="2 5">
    <name type="scientific">Sulfolobus acidocaldarius</name>
    <dbReference type="NCBI Taxonomy" id="2285"/>
    <lineage>
        <taxon>Archaea</taxon>
        <taxon>Thermoproteota</taxon>
        <taxon>Thermoprotei</taxon>
        <taxon>Sulfolobales</taxon>
        <taxon>Sulfolobaceae</taxon>
        <taxon>Sulfolobus</taxon>
    </lineage>
</organism>
<feature type="transmembrane region" description="Helical" evidence="1">
    <location>
        <begin position="32"/>
        <end position="51"/>
    </location>
</feature>
<evidence type="ECO:0000313" key="4">
    <source>
        <dbReference type="Proteomes" id="UP000060043"/>
    </source>
</evidence>
<proteinExistence type="predicted"/>
<keyword evidence="1" id="KW-0812">Transmembrane</keyword>
<keyword evidence="1" id="KW-1133">Transmembrane helix</keyword>
<feature type="transmembrane region" description="Helical" evidence="1">
    <location>
        <begin position="136"/>
        <end position="155"/>
    </location>
</feature>
<sequence>MDLKKRAVIITLLLLVSLLAYALAKSTGYSVLILSTTSALSFWSAILLLIPKRFYNSTFFSLRKGKAYWITLSSYLIFHSILYGTFLTVLLGYVGFYPYFSWGVGFAVPPSPEYFIYWVASSPAFWMFIGPYESDILPFTLVIGVILGLLLSANVQSIVELSRNVSVSRSRISSSIVAIPTLGVISGTACCISLPTIILLYVSLSIGAVTSILPILSSPVYFNFVYFGLPILSSVILYYNLLELRRINRKVCELK</sequence>
<dbReference type="Proteomes" id="UP000060043">
    <property type="component" value="Chromosome"/>
</dbReference>
<dbReference type="Proteomes" id="UP000065473">
    <property type="component" value="Chromosome"/>
</dbReference>
<dbReference type="OMA" id="GTACCIS"/>
<name>A0A0U2WVM8_9CREN</name>
<evidence type="ECO:0000313" key="2">
    <source>
        <dbReference type="EMBL" id="ALU30178.1"/>
    </source>
</evidence>
<dbReference type="OrthoDB" id="34768at2157"/>
<dbReference type="AlphaFoldDB" id="A0A0U2WVM8"/>
<accession>A0A0U2WVM8</accession>
<dbReference type="EMBL" id="CP013695">
    <property type="protein sequence ID" value="ALU30895.1"/>
    <property type="molecule type" value="Genomic_DNA"/>
</dbReference>
<feature type="transmembrane region" description="Helical" evidence="1">
    <location>
        <begin position="221"/>
        <end position="241"/>
    </location>
</feature>
<reference evidence="4 5" key="1">
    <citation type="submission" date="2015-12" db="EMBL/GenBank/DDBJ databases">
        <title>A stable core within a dynamic pangenome in Sulfolobus acidocaldarius.</title>
        <authorList>
            <person name="Anderson R."/>
            <person name="Kouris A."/>
            <person name="Seward C."/>
            <person name="Campbell K."/>
            <person name="Whitaker R."/>
        </authorList>
    </citation>
    <scope>NUCLEOTIDE SEQUENCE [LARGE SCALE GENOMIC DNA]</scope>
    <source>
        <strain evidence="2 5">GG12-C01-09</strain>
        <strain evidence="3 4">NG05B_CO5_07</strain>
    </source>
</reference>
<feature type="transmembrane region" description="Helical" evidence="1">
    <location>
        <begin position="72"/>
        <end position="96"/>
    </location>
</feature>
<dbReference type="RefSeq" id="WP_011278499.1">
    <property type="nucleotide sequence ID" value="NZ_BHWZ01000004.1"/>
</dbReference>
<dbReference type="EMBL" id="CP013694">
    <property type="protein sequence ID" value="ALU30178.1"/>
    <property type="molecule type" value="Genomic_DNA"/>
</dbReference>